<feature type="domain" description="ABC transmembrane type-1" evidence="8">
    <location>
        <begin position="1"/>
        <end position="155"/>
    </location>
</feature>
<dbReference type="GO" id="GO:0055085">
    <property type="term" value="P:transmembrane transport"/>
    <property type="evidence" value="ECO:0007669"/>
    <property type="project" value="InterPro"/>
</dbReference>
<dbReference type="AlphaFoldDB" id="X1QSY4"/>
<evidence type="ECO:0000256" key="3">
    <source>
        <dbReference type="ARBA" id="ARBA00022475"/>
    </source>
</evidence>
<name>X1QSY4_9ZZZZ</name>
<evidence type="ECO:0000256" key="6">
    <source>
        <dbReference type="ARBA" id="ARBA00023136"/>
    </source>
</evidence>
<feature type="transmembrane region" description="Helical" evidence="7">
    <location>
        <begin position="31"/>
        <end position="54"/>
    </location>
</feature>
<evidence type="ECO:0000256" key="1">
    <source>
        <dbReference type="ARBA" id="ARBA00004651"/>
    </source>
</evidence>
<keyword evidence="5 7" id="KW-1133">Transmembrane helix</keyword>
<dbReference type="PROSITE" id="PS50928">
    <property type="entry name" value="ABC_TM1"/>
    <property type="match status" value="1"/>
</dbReference>
<feature type="transmembrane region" description="Helical" evidence="7">
    <location>
        <begin position="131"/>
        <end position="155"/>
    </location>
</feature>
<dbReference type="PANTHER" id="PTHR32243:SF18">
    <property type="entry name" value="INNER MEMBRANE ABC TRANSPORTER PERMEASE PROTEIN YCJP"/>
    <property type="match status" value="1"/>
</dbReference>
<evidence type="ECO:0000256" key="4">
    <source>
        <dbReference type="ARBA" id="ARBA00022692"/>
    </source>
</evidence>
<evidence type="ECO:0000259" key="8">
    <source>
        <dbReference type="PROSITE" id="PS50928"/>
    </source>
</evidence>
<comment type="subcellular location">
    <subcellularLocation>
        <location evidence="1">Cell membrane</location>
        <topology evidence="1">Multi-pass membrane protein</topology>
    </subcellularLocation>
</comment>
<feature type="transmembrane region" description="Helical" evidence="7">
    <location>
        <begin position="75"/>
        <end position="98"/>
    </location>
</feature>
<dbReference type="GO" id="GO:0005886">
    <property type="term" value="C:plasma membrane"/>
    <property type="evidence" value="ECO:0007669"/>
    <property type="project" value="UniProtKB-SubCell"/>
</dbReference>
<evidence type="ECO:0000256" key="2">
    <source>
        <dbReference type="ARBA" id="ARBA00022448"/>
    </source>
</evidence>
<dbReference type="InterPro" id="IPR035906">
    <property type="entry name" value="MetI-like_sf"/>
</dbReference>
<dbReference type="CDD" id="cd06261">
    <property type="entry name" value="TM_PBP2"/>
    <property type="match status" value="1"/>
</dbReference>
<sequence length="169" mass="18760">MGIFAIYLIPPTLLFIPFSRVISYLKLSNSIWSLIIVYPSFMIPFSTLILSAYFKTLPREIEDSAMIDGCNRLQIIYKIVIPLSIPGVITSILFSFVFGWQNLIYTIAFISSSSQKTLSAGMVTELIRGDVFYWGSLMAGALLAALPIVLVFAFLMDYYISGLSAGAIK</sequence>
<evidence type="ECO:0000256" key="5">
    <source>
        <dbReference type="ARBA" id="ARBA00022989"/>
    </source>
</evidence>
<accession>X1QSY4</accession>
<dbReference type="SUPFAM" id="SSF161098">
    <property type="entry name" value="MetI-like"/>
    <property type="match status" value="1"/>
</dbReference>
<organism evidence="9">
    <name type="scientific">marine sediment metagenome</name>
    <dbReference type="NCBI Taxonomy" id="412755"/>
    <lineage>
        <taxon>unclassified sequences</taxon>
        <taxon>metagenomes</taxon>
        <taxon>ecological metagenomes</taxon>
    </lineage>
</organism>
<evidence type="ECO:0000256" key="7">
    <source>
        <dbReference type="SAM" id="Phobius"/>
    </source>
</evidence>
<evidence type="ECO:0000313" key="9">
    <source>
        <dbReference type="EMBL" id="GAI53990.1"/>
    </source>
</evidence>
<gene>
    <name evidence="9" type="ORF">S06H3_60025</name>
</gene>
<reference evidence="9" key="1">
    <citation type="journal article" date="2014" name="Front. Microbiol.">
        <title>High frequency of phylogenetically diverse reductive dehalogenase-homologous genes in deep subseafloor sedimentary metagenomes.</title>
        <authorList>
            <person name="Kawai M."/>
            <person name="Futagami T."/>
            <person name="Toyoda A."/>
            <person name="Takaki Y."/>
            <person name="Nishi S."/>
            <person name="Hori S."/>
            <person name="Arai W."/>
            <person name="Tsubouchi T."/>
            <person name="Morono Y."/>
            <person name="Uchiyama I."/>
            <person name="Ito T."/>
            <person name="Fujiyama A."/>
            <person name="Inagaki F."/>
            <person name="Takami H."/>
        </authorList>
    </citation>
    <scope>NUCLEOTIDE SEQUENCE</scope>
    <source>
        <strain evidence="9">Expedition CK06-06</strain>
    </source>
</reference>
<proteinExistence type="predicted"/>
<keyword evidence="3" id="KW-1003">Cell membrane</keyword>
<dbReference type="PANTHER" id="PTHR32243">
    <property type="entry name" value="MALTOSE TRANSPORT SYSTEM PERMEASE-RELATED"/>
    <property type="match status" value="1"/>
</dbReference>
<keyword evidence="6 7" id="KW-0472">Membrane</keyword>
<dbReference type="EMBL" id="BARV01039097">
    <property type="protein sequence ID" value="GAI53990.1"/>
    <property type="molecule type" value="Genomic_DNA"/>
</dbReference>
<feature type="transmembrane region" description="Helical" evidence="7">
    <location>
        <begin position="7"/>
        <end position="25"/>
    </location>
</feature>
<dbReference type="InterPro" id="IPR050901">
    <property type="entry name" value="BP-dep_ABC_trans_perm"/>
</dbReference>
<dbReference type="InterPro" id="IPR000515">
    <property type="entry name" value="MetI-like"/>
</dbReference>
<dbReference type="Pfam" id="PF00528">
    <property type="entry name" value="BPD_transp_1"/>
    <property type="match status" value="1"/>
</dbReference>
<protein>
    <recommendedName>
        <fullName evidence="8">ABC transmembrane type-1 domain-containing protein</fullName>
    </recommendedName>
</protein>
<keyword evidence="4 7" id="KW-0812">Transmembrane</keyword>
<comment type="caution">
    <text evidence="9">The sequence shown here is derived from an EMBL/GenBank/DDBJ whole genome shotgun (WGS) entry which is preliminary data.</text>
</comment>
<dbReference type="Gene3D" id="1.10.3720.10">
    <property type="entry name" value="MetI-like"/>
    <property type="match status" value="1"/>
</dbReference>
<keyword evidence="2" id="KW-0813">Transport</keyword>